<dbReference type="InterPro" id="IPR007604">
    <property type="entry name" value="CP2"/>
</dbReference>
<dbReference type="InterPro" id="IPR040167">
    <property type="entry name" value="TF_CP2-like"/>
</dbReference>
<feature type="compositionally biased region" description="Basic and acidic residues" evidence="2">
    <location>
        <begin position="20"/>
        <end position="35"/>
    </location>
</feature>
<comment type="subcellular location">
    <subcellularLocation>
        <location evidence="1">Nucleus</location>
    </subcellularLocation>
</comment>
<dbReference type="PANTHER" id="PTHR11037">
    <property type="entry name" value="TRANSCRIPTION FACTOR CP2"/>
    <property type="match status" value="1"/>
</dbReference>
<organism evidence="4 5">
    <name type="scientific">Armadillidium nasatum</name>
    <dbReference type="NCBI Taxonomy" id="96803"/>
    <lineage>
        <taxon>Eukaryota</taxon>
        <taxon>Metazoa</taxon>
        <taxon>Ecdysozoa</taxon>
        <taxon>Arthropoda</taxon>
        <taxon>Crustacea</taxon>
        <taxon>Multicrustacea</taxon>
        <taxon>Malacostraca</taxon>
        <taxon>Eumalacostraca</taxon>
        <taxon>Peracarida</taxon>
        <taxon>Isopoda</taxon>
        <taxon>Oniscidea</taxon>
        <taxon>Crinocheta</taxon>
        <taxon>Armadillidiidae</taxon>
        <taxon>Armadillidium</taxon>
    </lineage>
</organism>
<feature type="compositionally biased region" description="Low complexity" evidence="2">
    <location>
        <begin position="121"/>
        <end position="132"/>
    </location>
</feature>
<evidence type="ECO:0000256" key="2">
    <source>
        <dbReference type="SAM" id="MobiDB-lite"/>
    </source>
</evidence>
<reference evidence="4 5" key="1">
    <citation type="journal article" date="2019" name="PLoS Biol.">
        <title>Sex chromosomes control vertical transmission of feminizing Wolbachia symbionts in an isopod.</title>
        <authorList>
            <person name="Becking T."/>
            <person name="Chebbi M.A."/>
            <person name="Giraud I."/>
            <person name="Moumen B."/>
            <person name="Laverre T."/>
            <person name="Caubet Y."/>
            <person name="Peccoud J."/>
            <person name="Gilbert C."/>
            <person name="Cordaux R."/>
        </authorList>
    </citation>
    <scope>NUCLEOTIDE SEQUENCE [LARGE SCALE GENOMIC DNA]</scope>
    <source>
        <strain evidence="4">ANa2</strain>
        <tissue evidence="4">Whole body excluding digestive tract and cuticle</tissue>
    </source>
</reference>
<dbReference type="PANTHER" id="PTHR11037:SF21">
    <property type="entry name" value="GEMINI, ISOFORM C"/>
    <property type="match status" value="1"/>
</dbReference>
<keyword evidence="1" id="KW-0238">DNA-binding</keyword>
<comment type="caution">
    <text evidence="4">The sequence shown here is derived from an EMBL/GenBank/DDBJ whole genome shotgun (WGS) entry which is preliminary data.</text>
</comment>
<dbReference type="GO" id="GO:0000978">
    <property type="term" value="F:RNA polymerase II cis-regulatory region sequence-specific DNA binding"/>
    <property type="evidence" value="ECO:0007669"/>
    <property type="project" value="TreeGrafter"/>
</dbReference>
<keyword evidence="5" id="KW-1185">Reference proteome</keyword>
<proteinExistence type="predicted"/>
<dbReference type="GO" id="GO:0001228">
    <property type="term" value="F:DNA-binding transcription activator activity, RNA polymerase II-specific"/>
    <property type="evidence" value="ECO:0007669"/>
    <property type="project" value="TreeGrafter"/>
</dbReference>
<evidence type="ECO:0000313" key="5">
    <source>
        <dbReference type="Proteomes" id="UP000326759"/>
    </source>
</evidence>
<dbReference type="PROSITE" id="PS51968">
    <property type="entry name" value="GRH_CP2_DB"/>
    <property type="match status" value="1"/>
</dbReference>
<evidence type="ECO:0000256" key="1">
    <source>
        <dbReference type="PROSITE-ProRule" id="PRU01313"/>
    </source>
</evidence>
<gene>
    <name evidence="4" type="primary">UBP1</name>
    <name evidence="4" type="ORF">Anas_08476</name>
</gene>
<dbReference type="AlphaFoldDB" id="A0A5N5SQ76"/>
<feature type="domain" description="Grh/CP2 DB" evidence="3">
    <location>
        <begin position="144"/>
        <end position="303"/>
    </location>
</feature>
<protein>
    <submittedName>
        <fullName evidence="4">Upstream-binding protein 1</fullName>
    </submittedName>
</protein>
<keyword evidence="1" id="KW-0539">Nucleus</keyword>
<dbReference type="OrthoDB" id="9996779at2759"/>
<dbReference type="GO" id="GO:0005634">
    <property type="term" value="C:nucleus"/>
    <property type="evidence" value="ECO:0007669"/>
    <property type="project" value="UniProtKB-SubCell"/>
</dbReference>
<evidence type="ECO:0000313" key="4">
    <source>
        <dbReference type="EMBL" id="KAB7496254.1"/>
    </source>
</evidence>
<accession>A0A5N5SQ76</accession>
<sequence length="303" mass="34546">MGEPCDKVEEMNQPVRNRKRFLEASEDQHEAETNSRRQNLLSEWQETLKSMGVPSKKGFIGNESQYNDMIDQGLADNFEDSLSGLGVDITTASYNMSDAMLALPNVGLFKHEPNVLHHPKSSSSLPLSTSPSNFDESSQSNTTDRLFKFQYILGAATSVAVKVNEESLTYLNQGQSYEIKVKKLGDITGCQGRLYHTKVRICFHERRLQYMEKEQMAQWKQMRPGERILEIDVPLSYGISDVIQDVKYLNVCEFNWDPTKEVGVYLKINCISTEFTPKKHGGEKGVPFRLQENVIQIDNEYEV</sequence>
<feature type="region of interest" description="Disordered" evidence="2">
    <location>
        <begin position="119"/>
        <end position="140"/>
    </location>
</feature>
<name>A0A5N5SQ76_9CRUS</name>
<dbReference type="Pfam" id="PF04516">
    <property type="entry name" value="CP2"/>
    <property type="match status" value="1"/>
</dbReference>
<dbReference type="EMBL" id="SEYY01021564">
    <property type="protein sequence ID" value="KAB7496254.1"/>
    <property type="molecule type" value="Genomic_DNA"/>
</dbReference>
<feature type="compositionally biased region" description="Basic and acidic residues" evidence="2">
    <location>
        <begin position="1"/>
        <end position="10"/>
    </location>
</feature>
<evidence type="ECO:0000259" key="3">
    <source>
        <dbReference type="PROSITE" id="PS51968"/>
    </source>
</evidence>
<feature type="region of interest" description="Disordered" evidence="2">
    <location>
        <begin position="1"/>
        <end position="38"/>
    </location>
</feature>
<dbReference type="Proteomes" id="UP000326759">
    <property type="component" value="Unassembled WGS sequence"/>
</dbReference>